<feature type="domain" description="ABC-type glycine betaine transport system substrate-binding" evidence="1">
    <location>
        <begin position="49"/>
        <end position="313"/>
    </location>
</feature>
<accession>A0ABS4IAY3</accession>
<protein>
    <submittedName>
        <fullName evidence="2">Osmoprotectant transport system substrate-binding protein</fullName>
    </submittedName>
</protein>
<reference evidence="2 3" key="1">
    <citation type="submission" date="2021-03" db="EMBL/GenBank/DDBJ databases">
        <title>Genomic Encyclopedia of Type Strains, Phase IV (KMG-IV): sequencing the most valuable type-strain genomes for metagenomic binning, comparative biology and taxonomic classification.</title>
        <authorList>
            <person name="Goeker M."/>
        </authorList>
    </citation>
    <scope>NUCLEOTIDE SEQUENCE [LARGE SCALE GENOMIC DNA]</scope>
    <source>
        <strain evidence="2 3">DSM 24950</strain>
    </source>
</reference>
<dbReference type="EMBL" id="JAGGKV010000038">
    <property type="protein sequence ID" value="MBP1967646.1"/>
    <property type="molecule type" value="Genomic_DNA"/>
</dbReference>
<keyword evidence="3" id="KW-1185">Reference proteome</keyword>
<comment type="caution">
    <text evidence="2">The sequence shown here is derived from an EMBL/GenBank/DDBJ whole genome shotgun (WGS) entry which is preliminary data.</text>
</comment>
<evidence type="ECO:0000259" key="1">
    <source>
        <dbReference type="Pfam" id="PF04069"/>
    </source>
</evidence>
<dbReference type="Gene3D" id="3.40.190.120">
    <property type="entry name" value="Osmoprotection protein (prox), domain 2"/>
    <property type="match status" value="1"/>
</dbReference>
<gene>
    <name evidence="2" type="ORF">J2Z65_006918</name>
</gene>
<dbReference type="Proteomes" id="UP001519344">
    <property type="component" value="Unassembled WGS sequence"/>
</dbReference>
<dbReference type="InterPro" id="IPR007210">
    <property type="entry name" value="ABC_Gly_betaine_transp_sub-bd"/>
</dbReference>
<evidence type="ECO:0000313" key="3">
    <source>
        <dbReference type="Proteomes" id="UP001519344"/>
    </source>
</evidence>
<dbReference type="RefSeq" id="WP_167062910.1">
    <property type="nucleotide sequence ID" value="NZ_JAAOZR010000025.1"/>
</dbReference>
<dbReference type="Pfam" id="PF04069">
    <property type="entry name" value="OpuAC"/>
    <property type="match status" value="1"/>
</dbReference>
<dbReference type="SUPFAM" id="SSF53850">
    <property type="entry name" value="Periplasmic binding protein-like II"/>
    <property type="match status" value="1"/>
</dbReference>
<name>A0ABS4IAY3_9BACL</name>
<sequence>MKLKCAALVALLLILSISTVLLITNTLSMRNNSNASSTENSSNESKPIITIGSKSFTEQYLLMKMTGILLRENGFGVKEIIFKGSTSIRSASKAGVIDQYWDYANTALIYYHQKAGIIDAEEAFNTVAAEDKKIGLQWLPMTTEINSSWTILVKKELAEQYGLKTISDLSKYAREHRPLNIATNKEFLVRGDGIEQFQKAYDFMIPLENVIVSETKLFAQAVKESRVQAAVGFASDGRIKTYGLVELEDDRQFFPPYNPAPVITARTMQQHPQLELLLNQLTQKIDHDKFMVLLYKADVMHEDITELARQYLIEARLIKKK</sequence>
<dbReference type="Gene3D" id="3.40.190.10">
    <property type="entry name" value="Periplasmic binding protein-like II"/>
    <property type="match status" value="1"/>
</dbReference>
<organism evidence="2 3">
    <name type="scientific">Paenibacillus aceris</name>
    <dbReference type="NCBI Taxonomy" id="869555"/>
    <lineage>
        <taxon>Bacteria</taxon>
        <taxon>Bacillati</taxon>
        <taxon>Bacillota</taxon>
        <taxon>Bacilli</taxon>
        <taxon>Bacillales</taxon>
        <taxon>Paenibacillaceae</taxon>
        <taxon>Paenibacillus</taxon>
    </lineage>
</organism>
<proteinExistence type="predicted"/>
<evidence type="ECO:0000313" key="2">
    <source>
        <dbReference type="EMBL" id="MBP1967646.1"/>
    </source>
</evidence>